<dbReference type="AlphaFoldDB" id="A0A561U3U9"/>
<organism evidence="1 2">
    <name type="scientific">Saccharopolyspora dendranthemae</name>
    <dbReference type="NCBI Taxonomy" id="1181886"/>
    <lineage>
        <taxon>Bacteria</taxon>
        <taxon>Bacillati</taxon>
        <taxon>Actinomycetota</taxon>
        <taxon>Actinomycetes</taxon>
        <taxon>Pseudonocardiales</taxon>
        <taxon>Pseudonocardiaceae</taxon>
        <taxon>Saccharopolyspora</taxon>
    </lineage>
</organism>
<accession>A0A561U3U9</accession>
<name>A0A561U3U9_9PSEU</name>
<proteinExistence type="predicted"/>
<sequence>MPEQPSASELSDRVLAHPSVVRLHGGAFGEITSLFPGYRVVGVRWPDDETVEIGVVLRLDQPVRTTVAELRDALTEELVGDIRVDVQVSDVETADDSPESA</sequence>
<dbReference type="RefSeq" id="WP_145742077.1">
    <property type="nucleotide sequence ID" value="NZ_VIWX01000004.1"/>
</dbReference>
<dbReference type="OrthoDB" id="5195799at2"/>
<protein>
    <recommendedName>
        <fullName evidence="3">Asp23/Gls24 family envelope stress response protein</fullName>
    </recommendedName>
</protein>
<evidence type="ECO:0000313" key="1">
    <source>
        <dbReference type="EMBL" id="TWF94021.1"/>
    </source>
</evidence>
<dbReference type="EMBL" id="VIWX01000004">
    <property type="protein sequence ID" value="TWF94021.1"/>
    <property type="molecule type" value="Genomic_DNA"/>
</dbReference>
<comment type="caution">
    <text evidence="1">The sequence shown here is derived from an EMBL/GenBank/DDBJ whole genome shotgun (WGS) entry which is preliminary data.</text>
</comment>
<keyword evidence="2" id="KW-1185">Reference proteome</keyword>
<reference evidence="1 2" key="1">
    <citation type="submission" date="2019-06" db="EMBL/GenBank/DDBJ databases">
        <title>Sequencing the genomes of 1000 actinobacteria strains.</title>
        <authorList>
            <person name="Klenk H.-P."/>
        </authorList>
    </citation>
    <scope>NUCLEOTIDE SEQUENCE [LARGE SCALE GENOMIC DNA]</scope>
    <source>
        <strain evidence="1 2">DSM 46699</strain>
    </source>
</reference>
<dbReference type="Proteomes" id="UP000316184">
    <property type="component" value="Unassembled WGS sequence"/>
</dbReference>
<gene>
    <name evidence="1" type="ORF">FHU35_14303</name>
</gene>
<evidence type="ECO:0000313" key="2">
    <source>
        <dbReference type="Proteomes" id="UP000316184"/>
    </source>
</evidence>
<evidence type="ECO:0008006" key="3">
    <source>
        <dbReference type="Google" id="ProtNLM"/>
    </source>
</evidence>